<dbReference type="Pfam" id="PF13432">
    <property type="entry name" value="TPR_16"/>
    <property type="match status" value="1"/>
</dbReference>
<dbReference type="InterPro" id="IPR011990">
    <property type="entry name" value="TPR-like_helical_dom_sf"/>
</dbReference>
<evidence type="ECO:0000313" key="3">
    <source>
        <dbReference type="Proteomes" id="UP000075583"/>
    </source>
</evidence>
<dbReference type="RefSeq" id="WP_062588645.1">
    <property type="nucleotide sequence ID" value="NZ_LQZQ01000002.1"/>
</dbReference>
<dbReference type="OrthoDB" id="739506at2"/>
<keyword evidence="3" id="KW-1185">Reference proteome</keyword>
<organism evidence="2 3">
    <name type="scientific">Roseivirga ehrenbergii (strain DSM 102268 / JCM 13514 / KCTC 12282 / NCIMB 14502 / KMM 6017)</name>
    <dbReference type="NCBI Taxonomy" id="279360"/>
    <lineage>
        <taxon>Bacteria</taxon>
        <taxon>Pseudomonadati</taxon>
        <taxon>Bacteroidota</taxon>
        <taxon>Cytophagia</taxon>
        <taxon>Cytophagales</taxon>
        <taxon>Roseivirgaceae</taxon>
        <taxon>Roseivirga</taxon>
    </lineage>
</organism>
<accession>A0A150XS51</accession>
<comment type="caution">
    <text evidence="2">The sequence shown here is derived from an EMBL/GenBank/DDBJ whole genome shotgun (WGS) entry which is preliminary data.</text>
</comment>
<evidence type="ECO:0000256" key="1">
    <source>
        <dbReference type="SAM" id="SignalP"/>
    </source>
</evidence>
<dbReference type="STRING" id="279360.MB14_13410"/>
<sequence>MRLTITILFALLTGPSYSQDLVTVASTFLNDNKYVEAKETIDEVFESPDGDKSARAWYTKGRIYHEILNSDAPEFRKLKPDLKDFAGEVALCYNKTKILTEPTDNLYRLADNQLEILWADGINKGYKDYQELKFESAAKYFEMAQAVKPQDTTAYLYAGLSAQNAQNYQQAIKYYLAMKSFTRLSKTVYNSLITCNQALNVPLEERLDMIEEALFEYPDHLPYIAEEVRALIRLNKFEEAESRLNTVLNRIPNNYELRLRRADLFDRIFKDAYANGLPERSEKYFEMASEDYEIYLDKYPKDFTANYNYAVMINEQANRVYDRINLMSEEEYVISGKNTEEVGHNWTRKALPYMEMCRKIKPDDPGTIRALKVFYERLKMTDKLAELNGKG</sequence>
<proteinExistence type="predicted"/>
<dbReference type="AlphaFoldDB" id="A0A150XS51"/>
<evidence type="ECO:0000313" key="2">
    <source>
        <dbReference type="EMBL" id="KYG81577.1"/>
    </source>
</evidence>
<feature type="signal peptide" evidence="1">
    <location>
        <begin position="1"/>
        <end position="18"/>
    </location>
</feature>
<gene>
    <name evidence="2" type="ORF">MB14_13410</name>
</gene>
<protein>
    <submittedName>
        <fullName evidence="2">Uncharacterized protein</fullName>
    </submittedName>
</protein>
<dbReference type="Proteomes" id="UP000075583">
    <property type="component" value="Unassembled WGS sequence"/>
</dbReference>
<keyword evidence="1" id="KW-0732">Signal</keyword>
<dbReference type="SUPFAM" id="SSF48452">
    <property type="entry name" value="TPR-like"/>
    <property type="match status" value="2"/>
</dbReference>
<dbReference type="Gene3D" id="1.25.40.10">
    <property type="entry name" value="Tetratricopeptide repeat domain"/>
    <property type="match status" value="2"/>
</dbReference>
<name>A0A150XS51_ROSEK</name>
<reference evidence="2" key="1">
    <citation type="submission" date="2016-01" db="EMBL/GenBank/DDBJ databases">
        <title>Genome sequencing of Roseivirga ehrenbergii KMM 6017.</title>
        <authorList>
            <person name="Selvaratnam C."/>
            <person name="Thevarajoo S."/>
            <person name="Goh K.M."/>
            <person name="Ee R."/>
            <person name="Chan K.-G."/>
            <person name="Chong C.S."/>
        </authorList>
    </citation>
    <scope>NUCLEOTIDE SEQUENCE [LARGE SCALE GENOMIC DNA]</scope>
    <source>
        <strain evidence="2">KMM 6017</strain>
    </source>
</reference>
<feature type="chain" id="PRO_5007575140" evidence="1">
    <location>
        <begin position="19"/>
        <end position="391"/>
    </location>
</feature>
<dbReference type="EMBL" id="LQZQ01000002">
    <property type="protein sequence ID" value="KYG81577.1"/>
    <property type="molecule type" value="Genomic_DNA"/>
</dbReference>